<evidence type="ECO:0000256" key="1">
    <source>
        <dbReference type="SAM" id="MobiDB-lite"/>
    </source>
</evidence>
<dbReference type="Proteomes" id="UP000078512">
    <property type="component" value="Unassembled WGS sequence"/>
</dbReference>
<reference evidence="3 4" key="1">
    <citation type="submission" date="2016-05" db="EMBL/GenBank/DDBJ databases">
        <title>Genome sequencing reveals origins of a unique bacterial endosymbiosis in the earliest lineages of terrestrial Fungi.</title>
        <authorList>
            <consortium name="DOE Joint Genome Institute"/>
            <person name="Uehling J."/>
            <person name="Gryganskyi A."/>
            <person name="Hameed K."/>
            <person name="Tschaplinski T."/>
            <person name="Misztal P."/>
            <person name="Wu S."/>
            <person name="Desiro A."/>
            <person name="Vande Pol N."/>
            <person name="Du Z.-Y."/>
            <person name="Zienkiewicz A."/>
            <person name="Zienkiewicz K."/>
            <person name="Morin E."/>
            <person name="Tisserant E."/>
            <person name="Splivallo R."/>
            <person name="Hainaut M."/>
            <person name="Henrissat B."/>
            <person name="Ohm R."/>
            <person name="Kuo A."/>
            <person name="Yan J."/>
            <person name="Lipzen A."/>
            <person name="Nolan M."/>
            <person name="Labutti K."/>
            <person name="Barry K."/>
            <person name="Goldstein A."/>
            <person name="Labbe J."/>
            <person name="Schadt C."/>
            <person name="Tuskan G."/>
            <person name="Grigoriev I."/>
            <person name="Martin F."/>
            <person name="Vilgalys R."/>
            <person name="Bonito G."/>
        </authorList>
    </citation>
    <scope>NUCLEOTIDE SEQUENCE [LARGE SCALE GENOMIC DNA]</scope>
    <source>
        <strain evidence="3 4">AG-77</strain>
    </source>
</reference>
<proteinExistence type="predicted"/>
<feature type="compositionally biased region" description="Gly residues" evidence="1">
    <location>
        <begin position="726"/>
        <end position="736"/>
    </location>
</feature>
<evidence type="ECO:0000256" key="2">
    <source>
        <dbReference type="SAM" id="Phobius"/>
    </source>
</evidence>
<keyword evidence="2" id="KW-0472">Membrane</keyword>
<feature type="compositionally biased region" description="Pro residues" evidence="1">
    <location>
        <begin position="314"/>
        <end position="324"/>
    </location>
</feature>
<feature type="region of interest" description="Disordered" evidence="1">
    <location>
        <begin position="714"/>
        <end position="790"/>
    </location>
</feature>
<name>A0A197K3D4_9FUNG</name>
<feature type="compositionally biased region" description="Low complexity" evidence="1">
    <location>
        <begin position="255"/>
        <end position="272"/>
    </location>
</feature>
<dbReference type="EMBL" id="KV442027">
    <property type="protein sequence ID" value="OAQ31995.1"/>
    <property type="molecule type" value="Genomic_DNA"/>
</dbReference>
<keyword evidence="4" id="KW-1185">Reference proteome</keyword>
<feature type="region of interest" description="Disordered" evidence="1">
    <location>
        <begin position="228"/>
        <end position="325"/>
    </location>
</feature>
<dbReference type="AlphaFoldDB" id="A0A197K3D4"/>
<feature type="region of interest" description="Disordered" evidence="1">
    <location>
        <begin position="511"/>
        <end position="535"/>
    </location>
</feature>
<keyword evidence="2" id="KW-1133">Transmembrane helix</keyword>
<keyword evidence="2" id="KW-0812">Transmembrane</keyword>
<feature type="compositionally biased region" description="Low complexity" evidence="1">
    <location>
        <begin position="286"/>
        <end position="303"/>
    </location>
</feature>
<feature type="compositionally biased region" description="Low complexity" evidence="1">
    <location>
        <begin position="737"/>
        <end position="757"/>
    </location>
</feature>
<sequence>MTALSSPSELDLVETTFLSFTFTSSASSSADPSVPSTLAPPLPIDTSSSSPSSPAPPLVLKPATNSNYLDPPAPPLPAGEPVLLHGVTTTTTTPTTISLPLTCLDPPSTSSSSDNNLIPTTLIAPAMSSTLTNTPDNNGINNNPPENELTGINVVPRKDGNDNNNDTTFHTNEAVQQIAAHSVLLDQGDEALTDRRRSEEALPTINGLDSTLTVVPLEEEDHLCNHTLPSIQRDRRNDDDNNNTAIPQPLVQVLSSPTSLAESTTTTSISTTVVDHSETDNGQGVGVAAGQQQEQQQGVEQQESSTPRRRSRDIPPPLNLPPTPTTFSAMFTSADEPPPYSPTHTILPHYFELEPIPVRTYIIKDSTGVPFLYDFWLISTTQSSPSRPQSVLLQERGLSPQHQAELKYSIIRPQHTDRTALPITGATNAYFIPALALVADHYPSRWIWWGTEALQMVVFGRQHKNVILEWRWKHGRTRIGGPVVHRLVGASFQIAPDRKYCWKMGSGKSTSTTAQEARNRLQQQQRQSRVFGAGSTRPLSQILSTQGGGIAEGGVSGGGGWFGSFFGRSRQPIRQSTDPVETSSTTADIALDSVVVHSPTSPTFNIPELATTQENPPLSEQESTIDRAMADDDEDDDEVGCYHCREEGSTGFLGRIVAVYKPGRPANRARDRPASSRKLEIFTEVGERCETAMMLMCTRLDDLFMSLPAQKKGPFVTSRPVAVGSSNGGGGGGDGTASGQQQQATTAGVNGNSNEADGGTGAGGVVGEGGRATGDGPDLGGPNAPGLDTSAGASISFTKRLIGTRRDWLFRLKWIIAAILIAVVLVLVLKPKNPPTA</sequence>
<feature type="compositionally biased region" description="Low complexity" evidence="1">
    <location>
        <begin position="24"/>
        <end position="37"/>
    </location>
</feature>
<accession>A0A197K3D4</accession>
<evidence type="ECO:0000313" key="3">
    <source>
        <dbReference type="EMBL" id="OAQ31995.1"/>
    </source>
</evidence>
<feature type="transmembrane region" description="Helical" evidence="2">
    <location>
        <begin position="808"/>
        <end position="829"/>
    </location>
</feature>
<dbReference type="OrthoDB" id="2409683at2759"/>
<feature type="compositionally biased region" description="Gly residues" evidence="1">
    <location>
        <begin position="758"/>
        <end position="779"/>
    </location>
</feature>
<feature type="compositionally biased region" description="Low complexity" evidence="1">
    <location>
        <begin position="520"/>
        <end position="529"/>
    </location>
</feature>
<feature type="region of interest" description="Disordered" evidence="1">
    <location>
        <begin position="24"/>
        <end position="82"/>
    </location>
</feature>
<organism evidence="3 4">
    <name type="scientific">Linnemannia elongata AG-77</name>
    <dbReference type="NCBI Taxonomy" id="1314771"/>
    <lineage>
        <taxon>Eukaryota</taxon>
        <taxon>Fungi</taxon>
        <taxon>Fungi incertae sedis</taxon>
        <taxon>Mucoromycota</taxon>
        <taxon>Mortierellomycotina</taxon>
        <taxon>Mortierellomycetes</taxon>
        <taxon>Mortierellales</taxon>
        <taxon>Mortierellaceae</taxon>
        <taxon>Linnemannia</taxon>
    </lineage>
</organism>
<protein>
    <submittedName>
        <fullName evidence="3">Uncharacterized protein</fullName>
    </submittedName>
</protein>
<gene>
    <name evidence="3" type="ORF">K457DRAFT_123853</name>
</gene>
<evidence type="ECO:0000313" key="4">
    <source>
        <dbReference type="Proteomes" id="UP000078512"/>
    </source>
</evidence>